<dbReference type="Pfam" id="PF04519">
    <property type="entry name" value="Bactofilin"/>
    <property type="match status" value="1"/>
</dbReference>
<name>A0A5C4NDU5_9RHOB</name>
<accession>A0A5C4NDU5</accession>
<dbReference type="AlphaFoldDB" id="A0A5C4NDU5"/>
<evidence type="ECO:0000313" key="2">
    <source>
        <dbReference type="EMBL" id="TNC68784.1"/>
    </source>
</evidence>
<comment type="caution">
    <text evidence="2">The sequence shown here is derived from an EMBL/GenBank/DDBJ whole genome shotgun (WGS) entry which is preliminary data.</text>
</comment>
<evidence type="ECO:0000256" key="1">
    <source>
        <dbReference type="ARBA" id="ARBA00044755"/>
    </source>
</evidence>
<evidence type="ECO:0000313" key="3">
    <source>
        <dbReference type="Proteomes" id="UP000305709"/>
    </source>
</evidence>
<sequence length="138" mass="13953">MCRTGRRAPGETEIMAITSGPAALPPSAPYGSHGGRSHLVAGTRIVGDISAPGLLEIQGQVEGRVIADSVVIEERGMVNGEVQAAAVGVKGTFSGHISGGAVRVHATARLSGTIRYDSLSVESGSEITASCERAKTGG</sequence>
<organism evidence="2 3">
    <name type="scientific">Rubellimicrobium roseum</name>
    <dbReference type="NCBI Taxonomy" id="687525"/>
    <lineage>
        <taxon>Bacteria</taxon>
        <taxon>Pseudomonadati</taxon>
        <taxon>Pseudomonadota</taxon>
        <taxon>Alphaproteobacteria</taxon>
        <taxon>Rhodobacterales</taxon>
        <taxon>Roseobacteraceae</taxon>
        <taxon>Rubellimicrobium</taxon>
    </lineage>
</organism>
<proteinExistence type="inferred from homology"/>
<dbReference type="EMBL" id="VDFV01000023">
    <property type="protein sequence ID" value="TNC68784.1"/>
    <property type="molecule type" value="Genomic_DNA"/>
</dbReference>
<comment type="similarity">
    <text evidence="1">Belongs to the bactofilin family.</text>
</comment>
<dbReference type="PANTHER" id="PTHR35024:SF4">
    <property type="entry name" value="POLYMER-FORMING CYTOSKELETAL PROTEIN"/>
    <property type="match status" value="1"/>
</dbReference>
<dbReference type="PANTHER" id="PTHR35024">
    <property type="entry name" value="HYPOTHETICAL CYTOSOLIC PROTEIN"/>
    <property type="match status" value="1"/>
</dbReference>
<gene>
    <name evidence="2" type="ORF">FHG71_14260</name>
</gene>
<keyword evidence="3" id="KW-1185">Reference proteome</keyword>
<reference evidence="2 3" key="1">
    <citation type="submission" date="2019-06" db="EMBL/GenBank/DDBJ databases">
        <authorList>
            <person name="Jiang L."/>
        </authorList>
    </citation>
    <scope>NUCLEOTIDE SEQUENCE [LARGE SCALE GENOMIC DNA]</scope>
    <source>
        <strain evidence="2 3">YIM 48858</strain>
    </source>
</reference>
<dbReference type="Proteomes" id="UP000305709">
    <property type="component" value="Unassembled WGS sequence"/>
</dbReference>
<dbReference type="InterPro" id="IPR007607">
    <property type="entry name" value="BacA/B"/>
</dbReference>
<protein>
    <submittedName>
        <fullName evidence="2">Polymer-forming cytoskeletal protein</fullName>
    </submittedName>
</protein>